<evidence type="ECO:0000313" key="11">
    <source>
        <dbReference type="EMBL" id="MDN3701573.1"/>
    </source>
</evidence>
<comment type="function">
    <text evidence="1">Required for nicotinamide riboside transport across the inner membrane.</text>
</comment>
<organism evidence="11 12">
    <name type="scientific">Vibrio artabrorum</name>
    <dbReference type="NCBI Taxonomy" id="446374"/>
    <lineage>
        <taxon>Bacteria</taxon>
        <taxon>Pseudomonadati</taxon>
        <taxon>Pseudomonadota</taxon>
        <taxon>Gammaproteobacteria</taxon>
        <taxon>Vibrionales</taxon>
        <taxon>Vibrionaceae</taxon>
        <taxon>Vibrio</taxon>
    </lineage>
</organism>
<dbReference type="PANTHER" id="PTHR36122:SF2">
    <property type="entry name" value="NICOTINAMIDE RIBOSIDE TRANSPORTER PNUC"/>
    <property type="match status" value="1"/>
</dbReference>
<feature type="transmembrane region" description="Helical" evidence="10">
    <location>
        <begin position="126"/>
        <end position="145"/>
    </location>
</feature>
<feature type="transmembrane region" description="Helical" evidence="10">
    <location>
        <begin position="76"/>
        <end position="106"/>
    </location>
</feature>
<keyword evidence="8 10" id="KW-1133">Transmembrane helix</keyword>
<evidence type="ECO:0000256" key="1">
    <source>
        <dbReference type="ARBA" id="ARBA00002672"/>
    </source>
</evidence>
<keyword evidence="7 10" id="KW-0812">Transmembrane</keyword>
<evidence type="ECO:0000256" key="9">
    <source>
        <dbReference type="ARBA" id="ARBA00023136"/>
    </source>
</evidence>
<evidence type="ECO:0000256" key="2">
    <source>
        <dbReference type="ARBA" id="ARBA00004651"/>
    </source>
</evidence>
<feature type="transmembrane region" description="Helical" evidence="10">
    <location>
        <begin position="152"/>
        <end position="169"/>
    </location>
</feature>
<protein>
    <recommendedName>
        <fullName evidence="4">Nicotinamide riboside transporter PnuC</fullName>
    </recommendedName>
</protein>
<evidence type="ECO:0000256" key="4">
    <source>
        <dbReference type="ARBA" id="ARBA00017522"/>
    </source>
</evidence>
<dbReference type="EMBL" id="JAUFQY010000001">
    <property type="protein sequence ID" value="MDN3701573.1"/>
    <property type="molecule type" value="Genomic_DNA"/>
</dbReference>
<evidence type="ECO:0000256" key="3">
    <source>
        <dbReference type="ARBA" id="ARBA00006669"/>
    </source>
</evidence>
<name>A0ABT8CIM2_9VIBR</name>
<keyword evidence="5" id="KW-0813">Transport</keyword>
<proteinExistence type="inferred from homology"/>
<keyword evidence="9 10" id="KW-0472">Membrane</keyword>
<gene>
    <name evidence="11" type="primary">pnuC</name>
    <name evidence="11" type="ORF">QWY96_12960</name>
</gene>
<sequence length="210" mass="23826">MACFVFGLRAKKNHKLLIWIAECHPICGYFFQIQLYGLLLLQLFFFCANIYGWYAWTRPNEQGETLEVRWLSQNKLVATAAASVISIALLTMYIDPFFFALAHIAVDSLNLFGSDLAEPVLEPDAFPFWDATMTVLSIVAQVLMTRKYVENWILWIVINIISVGIYATQGVYAMSVQYAILMFIAANGTREWARTAKRNSDKSLTQATVS</sequence>
<dbReference type="Pfam" id="PF04973">
    <property type="entry name" value="NMN_transporter"/>
    <property type="match status" value="1"/>
</dbReference>
<dbReference type="RefSeq" id="WP_290334845.1">
    <property type="nucleotide sequence ID" value="NZ_JAUFQY010000001.1"/>
</dbReference>
<comment type="caution">
    <text evidence="11">The sequence shown here is derived from an EMBL/GenBank/DDBJ whole genome shotgun (WGS) entry which is preliminary data.</text>
</comment>
<dbReference type="PANTHER" id="PTHR36122">
    <property type="entry name" value="NICOTINAMIDE RIBOSIDE TRANSPORTER PNUC"/>
    <property type="match status" value="1"/>
</dbReference>
<dbReference type="Proteomes" id="UP001223712">
    <property type="component" value="Unassembled WGS sequence"/>
</dbReference>
<evidence type="ECO:0000256" key="7">
    <source>
        <dbReference type="ARBA" id="ARBA00022692"/>
    </source>
</evidence>
<keyword evidence="6" id="KW-1003">Cell membrane</keyword>
<dbReference type="NCBIfam" id="TIGR01528">
    <property type="entry name" value="NMN_trans_PnuC"/>
    <property type="match status" value="1"/>
</dbReference>
<accession>A0ABT8CIM2</accession>
<evidence type="ECO:0000256" key="10">
    <source>
        <dbReference type="SAM" id="Phobius"/>
    </source>
</evidence>
<feature type="transmembrane region" description="Helical" evidence="10">
    <location>
        <begin position="39"/>
        <end position="56"/>
    </location>
</feature>
<dbReference type="InterPro" id="IPR006419">
    <property type="entry name" value="NMN_transpt_PnuC"/>
</dbReference>
<evidence type="ECO:0000256" key="8">
    <source>
        <dbReference type="ARBA" id="ARBA00022989"/>
    </source>
</evidence>
<comment type="subcellular location">
    <subcellularLocation>
        <location evidence="2">Cell membrane</location>
        <topology evidence="2">Multi-pass membrane protein</topology>
    </subcellularLocation>
</comment>
<evidence type="ECO:0000256" key="5">
    <source>
        <dbReference type="ARBA" id="ARBA00022448"/>
    </source>
</evidence>
<reference evidence="12" key="1">
    <citation type="journal article" date="2019" name="Int. J. Syst. Evol. Microbiol.">
        <title>The Global Catalogue of Microorganisms (GCM) 10K type strain sequencing project: providing services to taxonomists for standard genome sequencing and annotation.</title>
        <authorList>
            <consortium name="The Broad Institute Genomics Platform"/>
            <consortium name="The Broad Institute Genome Sequencing Center for Infectious Disease"/>
            <person name="Wu L."/>
            <person name="Ma J."/>
        </authorList>
    </citation>
    <scope>NUCLEOTIDE SEQUENCE [LARGE SCALE GENOMIC DNA]</scope>
    <source>
        <strain evidence="12">CECT 7226</strain>
    </source>
</reference>
<evidence type="ECO:0000313" key="12">
    <source>
        <dbReference type="Proteomes" id="UP001223712"/>
    </source>
</evidence>
<evidence type="ECO:0000256" key="6">
    <source>
        <dbReference type="ARBA" id="ARBA00022475"/>
    </source>
</evidence>
<comment type="similarity">
    <text evidence="3">Belongs to the nicotinamide ribonucleoside (NR) uptake permease (TC 4.B.1) family.</text>
</comment>
<keyword evidence="12" id="KW-1185">Reference proteome</keyword>